<evidence type="ECO:0000256" key="6">
    <source>
        <dbReference type="ARBA" id="ARBA00023211"/>
    </source>
</evidence>
<comment type="cofactor">
    <cofactor evidence="2">
        <name>Mg(2+)</name>
        <dbReference type="ChEBI" id="CHEBI:18420"/>
    </cofactor>
</comment>
<evidence type="ECO:0000256" key="1">
    <source>
        <dbReference type="ARBA" id="ARBA00001936"/>
    </source>
</evidence>
<sequence>MDHAFSTGKPAEAPGPCADCGQEVSVSNSPAALSGLQPARLRAWFANPPEWQPDAWAQDTPPAGARRCAAVLLGLVARAQPSVLMIRRPAHMRTHAGQIALPGGQWDPEDQGDPWRCALREAQEEVGLDPRQVQRLGELPIHRTHTGFDITPVVAWVQPSPSWRAHPQEVQEVFEVPLHFVLDSAHHHRHEGWIGGQQRRWWSMPYRDEGGQERLIWGATAAILRNFYLFVRAASAAMMRA</sequence>
<evidence type="ECO:0000313" key="8">
    <source>
        <dbReference type="EMBL" id="TSE21471.1"/>
    </source>
</evidence>
<dbReference type="InterPro" id="IPR015797">
    <property type="entry name" value="NUDIX_hydrolase-like_dom_sf"/>
</dbReference>
<evidence type="ECO:0000256" key="2">
    <source>
        <dbReference type="ARBA" id="ARBA00001946"/>
    </source>
</evidence>
<dbReference type="EMBL" id="VJNB01000001">
    <property type="protein sequence ID" value="TSE21471.1"/>
    <property type="molecule type" value="Genomic_DNA"/>
</dbReference>
<dbReference type="PANTHER" id="PTHR12992:SF11">
    <property type="entry name" value="MITOCHONDRIAL COENZYME A DIPHOSPHATASE NUDT8"/>
    <property type="match status" value="1"/>
</dbReference>
<evidence type="ECO:0000256" key="5">
    <source>
        <dbReference type="ARBA" id="ARBA00022842"/>
    </source>
</evidence>
<dbReference type="AlphaFoldDB" id="A0A554WD15"/>
<dbReference type="CDD" id="cd03426">
    <property type="entry name" value="NUDIX_CoAse_Nudt7"/>
    <property type="match status" value="1"/>
</dbReference>
<protein>
    <submittedName>
        <fullName evidence="8">Putative Nudix hydrolase NudL</fullName>
        <ecNumber evidence="8">3.6.1.-</ecNumber>
    </submittedName>
</protein>
<evidence type="ECO:0000313" key="9">
    <source>
        <dbReference type="Proteomes" id="UP000315736"/>
    </source>
</evidence>
<evidence type="ECO:0000256" key="3">
    <source>
        <dbReference type="ARBA" id="ARBA00022723"/>
    </source>
</evidence>
<keyword evidence="5" id="KW-0460">Magnesium</keyword>
<keyword evidence="6" id="KW-0464">Manganese</keyword>
<evidence type="ECO:0000256" key="4">
    <source>
        <dbReference type="ARBA" id="ARBA00022801"/>
    </source>
</evidence>
<keyword evidence="9" id="KW-1185">Reference proteome</keyword>
<dbReference type="Pfam" id="PF00293">
    <property type="entry name" value="NUDIX"/>
    <property type="match status" value="1"/>
</dbReference>
<dbReference type="InterPro" id="IPR000086">
    <property type="entry name" value="NUDIX_hydrolase_dom"/>
</dbReference>
<dbReference type="EC" id="3.6.1.-" evidence="8"/>
<gene>
    <name evidence="8" type="primary">nudL</name>
    <name evidence="8" type="ORF">Talka_00146</name>
</gene>
<dbReference type="PROSITE" id="PS51462">
    <property type="entry name" value="NUDIX"/>
    <property type="match status" value="1"/>
</dbReference>
<feature type="domain" description="Nudix hydrolase" evidence="7">
    <location>
        <begin position="66"/>
        <end position="200"/>
    </location>
</feature>
<proteinExistence type="predicted"/>
<name>A0A554WD15_9BURK</name>
<dbReference type="NCBIfam" id="NF007980">
    <property type="entry name" value="PRK10707.1"/>
    <property type="match status" value="1"/>
</dbReference>
<comment type="caution">
    <text evidence="8">The sequence shown here is derived from an EMBL/GenBank/DDBJ whole genome shotgun (WGS) entry which is preliminary data.</text>
</comment>
<evidence type="ECO:0000259" key="7">
    <source>
        <dbReference type="PROSITE" id="PS51462"/>
    </source>
</evidence>
<dbReference type="Gene3D" id="3.90.79.10">
    <property type="entry name" value="Nucleoside Triphosphate Pyrophosphohydrolase"/>
    <property type="match status" value="1"/>
</dbReference>
<organism evidence="8 9">
    <name type="scientific">Tepidimonas alkaliphilus</name>
    <dbReference type="NCBI Taxonomy" id="2588942"/>
    <lineage>
        <taxon>Bacteria</taxon>
        <taxon>Pseudomonadati</taxon>
        <taxon>Pseudomonadota</taxon>
        <taxon>Betaproteobacteria</taxon>
        <taxon>Burkholderiales</taxon>
        <taxon>Tepidimonas</taxon>
    </lineage>
</organism>
<dbReference type="PANTHER" id="PTHR12992">
    <property type="entry name" value="NUDIX HYDROLASE"/>
    <property type="match status" value="1"/>
</dbReference>
<keyword evidence="3" id="KW-0479">Metal-binding</keyword>
<reference evidence="8 9" key="1">
    <citation type="submission" date="2019-07" db="EMBL/GenBank/DDBJ databases">
        <title>Tepidimonas alkaliphilus YIM 72238 draft genome.</title>
        <authorList>
            <person name="Da Costa M.S."/>
            <person name="Froufe H.J.C."/>
            <person name="Egas C."/>
            <person name="Albuquerque L."/>
        </authorList>
    </citation>
    <scope>NUCLEOTIDE SEQUENCE [LARGE SCALE GENOMIC DNA]</scope>
    <source>
        <strain evidence="8 9">YIM 72238</strain>
    </source>
</reference>
<dbReference type="InterPro" id="IPR045121">
    <property type="entry name" value="CoAse"/>
</dbReference>
<dbReference type="SUPFAM" id="SSF55811">
    <property type="entry name" value="Nudix"/>
    <property type="match status" value="1"/>
</dbReference>
<dbReference type="GO" id="GO:0046872">
    <property type="term" value="F:metal ion binding"/>
    <property type="evidence" value="ECO:0007669"/>
    <property type="project" value="UniProtKB-KW"/>
</dbReference>
<dbReference type="GO" id="GO:0010945">
    <property type="term" value="F:coenzyme A diphosphatase activity"/>
    <property type="evidence" value="ECO:0007669"/>
    <property type="project" value="InterPro"/>
</dbReference>
<keyword evidence="4 8" id="KW-0378">Hydrolase</keyword>
<dbReference type="RefSeq" id="WP_221933827.1">
    <property type="nucleotide sequence ID" value="NZ_VJNB01000001.1"/>
</dbReference>
<dbReference type="Proteomes" id="UP000315736">
    <property type="component" value="Unassembled WGS sequence"/>
</dbReference>
<comment type="cofactor">
    <cofactor evidence="1">
        <name>Mn(2+)</name>
        <dbReference type="ChEBI" id="CHEBI:29035"/>
    </cofactor>
</comment>
<accession>A0A554WD15</accession>